<accession>A0ABM9X4I1</accession>
<comment type="caution">
    <text evidence="7">The sequence shown here is derived from an EMBL/GenBank/DDBJ whole genome shotgun (WGS) entry which is preliminary data.</text>
</comment>
<dbReference type="Gene3D" id="1.10.287.70">
    <property type="match status" value="1"/>
</dbReference>
<evidence type="ECO:0000256" key="4">
    <source>
        <dbReference type="ARBA" id="ARBA00023136"/>
    </source>
</evidence>
<sequence length="301" mass="33421">MTGGRGIAADGVFDADLLLRCANRHTISTAMTDLSTSPQSSLRARAARLADRPSFQNFILAVILFNAVILGLETSDEVMAQVGPLILLLDKVCLSIFVIEIAIKLYGRGMDFFKRGWSIFDFVIVAISLIPATQGLSVLRALRILRLLRVVSVAPSLRRVVEGLVNALPGMGSVFLLMGVIFYIASVMATKLFGADFPQWFGTLSRSGYSLFQIMTLESWSMGIVRPVMEIYPYAWMFFVPFIMVTTFAVVNLLVGLIVNSMQDAHHEESNEQTNTYRDEVMSRLTDLENLIKAQNTPPKR</sequence>
<reference evidence="7 8" key="1">
    <citation type="submission" date="2007-11" db="EMBL/GenBank/DDBJ databases">
        <authorList>
            <person name="Wagner-Dobler I."/>
            <person name="Ferriera S."/>
            <person name="Johnson J."/>
            <person name="Kravitz S."/>
            <person name="Beeson K."/>
            <person name="Sutton G."/>
            <person name="Rogers Y.-H."/>
            <person name="Friedman R."/>
            <person name="Frazier M."/>
            <person name="Venter J.C."/>
        </authorList>
    </citation>
    <scope>NUCLEOTIDE SEQUENCE [LARGE SCALE GENOMIC DNA]</scope>
    <source>
        <strain evidence="7 8">HEL-45</strain>
    </source>
</reference>
<evidence type="ECO:0000259" key="6">
    <source>
        <dbReference type="Pfam" id="PF00520"/>
    </source>
</evidence>
<evidence type="ECO:0000256" key="5">
    <source>
        <dbReference type="SAM" id="Phobius"/>
    </source>
</evidence>
<feature type="transmembrane region" description="Helical" evidence="5">
    <location>
        <begin position="85"/>
        <end position="107"/>
    </location>
</feature>
<evidence type="ECO:0000256" key="2">
    <source>
        <dbReference type="ARBA" id="ARBA00022692"/>
    </source>
</evidence>
<dbReference type="EMBL" id="ABID01000004">
    <property type="protein sequence ID" value="EDQ04397.1"/>
    <property type="molecule type" value="Genomic_DNA"/>
</dbReference>
<feature type="transmembrane region" description="Helical" evidence="5">
    <location>
        <begin position="55"/>
        <end position="73"/>
    </location>
</feature>
<feature type="domain" description="Ion transport" evidence="6">
    <location>
        <begin position="53"/>
        <end position="268"/>
    </location>
</feature>
<dbReference type="Gene3D" id="1.20.120.350">
    <property type="entry name" value="Voltage-gated potassium channels. Chain C"/>
    <property type="match status" value="1"/>
</dbReference>
<keyword evidence="8" id="KW-1185">Reference proteome</keyword>
<proteinExistence type="predicted"/>
<dbReference type="PANTHER" id="PTHR10037:SF62">
    <property type="entry name" value="SODIUM CHANNEL PROTEIN 60E"/>
    <property type="match status" value="1"/>
</dbReference>
<keyword evidence="3 5" id="KW-1133">Transmembrane helix</keyword>
<dbReference type="Pfam" id="PF00520">
    <property type="entry name" value="Ion_trans"/>
    <property type="match status" value="1"/>
</dbReference>
<feature type="transmembrane region" description="Helical" evidence="5">
    <location>
        <begin position="119"/>
        <end position="142"/>
    </location>
</feature>
<protein>
    <submittedName>
        <fullName evidence="7">Ion transport protein</fullName>
    </submittedName>
</protein>
<organism evidence="7 8">
    <name type="scientific">Sulfitobacter indolifex HEL-45</name>
    <dbReference type="NCBI Taxonomy" id="391624"/>
    <lineage>
        <taxon>Bacteria</taxon>
        <taxon>Pseudomonadati</taxon>
        <taxon>Pseudomonadota</taxon>
        <taxon>Alphaproteobacteria</taxon>
        <taxon>Rhodobacterales</taxon>
        <taxon>Roseobacteraceae</taxon>
        <taxon>Sulfitobacter</taxon>
    </lineage>
</organism>
<dbReference type="InterPro" id="IPR043203">
    <property type="entry name" value="VGCC_Ca_Na"/>
</dbReference>
<comment type="subcellular location">
    <subcellularLocation>
        <location evidence="1">Membrane</location>
        <topology evidence="1">Multi-pass membrane protein</topology>
    </subcellularLocation>
</comment>
<dbReference type="InterPro" id="IPR005821">
    <property type="entry name" value="Ion_trans_dom"/>
</dbReference>
<dbReference type="InterPro" id="IPR027359">
    <property type="entry name" value="Volt_channel_dom_sf"/>
</dbReference>
<gene>
    <name evidence="7" type="ORF">OIHEL45_15749</name>
</gene>
<dbReference type="Proteomes" id="UP000003257">
    <property type="component" value="Unassembled WGS sequence"/>
</dbReference>
<dbReference type="PANTHER" id="PTHR10037">
    <property type="entry name" value="VOLTAGE-GATED CATION CHANNEL CALCIUM AND SODIUM"/>
    <property type="match status" value="1"/>
</dbReference>
<evidence type="ECO:0000256" key="3">
    <source>
        <dbReference type="ARBA" id="ARBA00022989"/>
    </source>
</evidence>
<evidence type="ECO:0000256" key="1">
    <source>
        <dbReference type="ARBA" id="ARBA00004141"/>
    </source>
</evidence>
<evidence type="ECO:0000313" key="7">
    <source>
        <dbReference type="EMBL" id="EDQ04397.1"/>
    </source>
</evidence>
<name>A0ABM9X4I1_9RHOB</name>
<keyword evidence="4 5" id="KW-0472">Membrane</keyword>
<feature type="transmembrane region" description="Helical" evidence="5">
    <location>
        <begin position="163"/>
        <end position="185"/>
    </location>
</feature>
<keyword evidence="2 5" id="KW-0812">Transmembrane</keyword>
<dbReference type="SUPFAM" id="SSF81324">
    <property type="entry name" value="Voltage-gated potassium channels"/>
    <property type="match status" value="1"/>
</dbReference>
<evidence type="ECO:0000313" key="8">
    <source>
        <dbReference type="Proteomes" id="UP000003257"/>
    </source>
</evidence>
<feature type="transmembrane region" description="Helical" evidence="5">
    <location>
        <begin position="234"/>
        <end position="259"/>
    </location>
</feature>